<dbReference type="STRING" id="341036.SAMN05660649_00111"/>
<dbReference type="EMBL" id="FOOX01000001">
    <property type="protein sequence ID" value="SFF94161.1"/>
    <property type="molecule type" value="Genomic_DNA"/>
</dbReference>
<evidence type="ECO:0000313" key="2">
    <source>
        <dbReference type="Proteomes" id="UP000199337"/>
    </source>
</evidence>
<dbReference type="AlphaFoldDB" id="A0A1I2MYH0"/>
<sequence length="63" mass="7185">MFFVVITRLKDKVMLLIRLILILCILLLLSVQLYSAVRKGDTPPLRGQGFGVEEHPTKVTYIN</sequence>
<protein>
    <submittedName>
        <fullName evidence="1">Uncharacterized protein</fullName>
    </submittedName>
</protein>
<keyword evidence="2" id="KW-1185">Reference proteome</keyword>
<proteinExistence type="predicted"/>
<evidence type="ECO:0000313" key="1">
    <source>
        <dbReference type="EMBL" id="SFF94161.1"/>
    </source>
</evidence>
<name>A0A1I2MYH0_9FIRM</name>
<organism evidence="1 2">
    <name type="scientific">Desulfotruncus arcticus DSM 17038</name>
    <dbReference type="NCBI Taxonomy" id="1121424"/>
    <lineage>
        <taxon>Bacteria</taxon>
        <taxon>Bacillati</taxon>
        <taxon>Bacillota</taxon>
        <taxon>Clostridia</taxon>
        <taxon>Eubacteriales</taxon>
        <taxon>Desulfallaceae</taxon>
        <taxon>Desulfotruncus</taxon>
    </lineage>
</organism>
<reference evidence="2" key="1">
    <citation type="submission" date="2016-10" db="EMBL/GenBank/DDBJ databases">
        <authorList>
            <person name="Varghese N."/>
            <person name="Submissions S."/>
        </authorList>
    </citation>
    <scope>NUCLEOTIDE SEQUENCE [LARGE SCALE GENOMIC DNA]</scope>
    <source>
        <strain evidence="2">DSM 17038</strain>
    </source>
</reference>
<gene>
    <name evidence="1" type="ORF">SAMN05660649_00111</name>
</gene>
<dbReference type="Proteomes" id="UP000199337">
    <property type="component" value="Unassembled WGS sequence"/>
</dbReference>
<accession>A0A1I2MYH0</accession>